<dbReference type="EMBL" id="MCGT01000062">
    <property type="protein sequence ID" value="ORX42780.1"/>
    <property type="molecule type" value="Genomic_DNA"/>
</dbReference>
<accession>A0A1X2G2F5</accession>
<dbReference type="GO" id="GO:0005739">
    <property type="term" value="C:mitochondrion"/>
    <property type="evidence" value="ECO:0007669"/>
    <property type="project" value="TreeGrafter"/>
</dbReference>
<feature type="transmembrane region" description="Helical" evidence="1">
    <location>
        <begin position="12"/>
        <end position="29"/>
    </location>
</feature>
<dbReference type="Proteomes" id="UP000242146">
    <property type="component" value="Unassembled WGS sequence"/>
</dbReference>
<evidence type="ECO:0000256" key="1">
    <source>
        <dbReference type="SAM" id="Phobius"/>
    </source>
</evidence>
<dbReference type="Pfam" id="PF10032">
    <property type="entry name" value="Pho88"/>
    <property type="match status" value="1"/>
</dbReference>
<comment type="caution">
    <text evidence="2">The sequence shown here is derived from an EMBL/GenBank/DDBJ whole genome shotgun (WGS) entry which is preliminary data.</text>
</comment>
<reference evidence="2 3" key="1">
    <citation type="submission" date="2016-07" db="EMBL/GenBank/DDBJ databases">
        <title>Pervasive Adenine N6-methylation of Active Genes in Fungi.</title>
        <authorList>
            <consortium name="DOE Joint Genome Institute"/>
            <person name="Mondo S.J."/>
            <person name="Dannebaum R.O."/>
            <person name="Kuo R.C."/>
            <person name="Labutti K."/>
            <person name="Haridas S."/>
            <person name="Kuo A."/>
            <person name="Salamov A."/>
            <person name="Ahrendt S.R."/>
            <person name="Lipzen A."/>
            <person name="Sullivan W."/>
            <person name="Andreopoulos W.B."/>
            <person name="Clum A."/>
            <person name="Lindquist E."/>
            <person name="Daum C."/>
            <person name="Ramamoorthy G.K."/>
            <person name="Gryganskyi A."/>
            <person name="Culley D."/>
            <person name="Magnuson J.K."/>
            <person name="James T.Y."/>
            <person name="O'Malley M.A."/>
            <person name="Stajich J.E."/>
            <person name="Spatafora J.W."/>
            <person name="Visel A."/>
            <person name="Grigoriev I.V."/>
        </authorList>
    </citation>
    <scope>NUCLEOTIDE SEQUENCE [LARGE SCALE GENOMIC DNA]</scope>
    <source>
        <strain evidence="2 3">NRRL 3301</strain>
    </source>
</reference>
<protein>
    <recommendedName>
        <fullName evidence="4">Inorganic phosphate transport PHO88</fullName>
    </recommendedName>
</protein>
<dbReference type="AlphaFoldDB" id="A0A1X2G2F5"/>
<evidence type="ECO:0000313" key="2">
    <source>
        <dbReference type="EMBL" id="ORX42780.1"/>
    </source>
</evidence>
<keyword evidence="1" id="KW-0472">Membrane</keyword>
<dbReference type="GO" id="GO:0005783">
    <property type="term" value="C:endoplasmic reticulum"/>
    <property type="evidence" value="ECO:0007669"/>
    <property type="project" value="InterPro"/>
</dbReference>
<dbReference type="OrthoDB" id="18139at2759"/>
<feature type="transmembrane region" description="Helical" evidence="1">
    <location>
        <begin position="41"/>
        <end position="61"/>
    </location>
</feature>
<dbReference type="PANTHER" id="PTHR28112:SF1">
    <property type="entry name" value="SRP-INDEPENDENT TARGETING PROTEIN 3"/>
    <property type="match status" value="1"/>
</dbReference>
<sequence>MPSLTRIVNNPFFNIAFFFAVRQAIKYFGLEKPEYLMGFRILYYGVQILVVLLSFYIISIINTKNDQTVLRYVDPAKPGWDGVETQDTLVVTTFAGKSLIEYDKQEVFKAMKQSAMGIAMVSFLHFKFGYIQPLVIQSLLGIKAFFTTKEARIHLFHESTKSGDLKRPFSVQAPLGMNQMFPQPKTDKASIKKAERALKAD</sequence>
<proteinExistence type="predicted"/>
<keyword evidence="3" id="KW-1185">Reference proteome</keyword>
<keyword evidence="1" id="KW-0812">Transmembrane</keyword>
<dbReference type="PANTHER" id="PTHR28112">
    <property type="entry name" value="SRP-INDEPENDENT TARGETING PROTEIN 3"/>
    <property type="match status" value="1"/>
</dbReference>
<evidence type="ECO:0008006" key="4">
    <source>
        <dbReference type="Google" id="ProtNLM"/>
    </source>
</evidence>
<dbReference type="GO" id="GO:0045047">
    <property type="term" value="P:protein targeting to ER"/>
    <property type="evidence" value="ECO:0007669"/>
    <property type="project" value="InterPro"/>
</dbReference>
<name>A0A1X2G2F5_9FUNG</name>
<evidence type="ECO:0000313" key="3">
    <source>
        <dbReference type="Proteomes" id="UP000242146"/>
    </source>
</evidence>
<dbReference type="InterPro" id="IPR012098">
    <property type="entry name" value="SND3_fun"/>
</dbReference>
<organism evidence="2 3">
    <name type="scientific">Hesseltinella vesiculosa</name>
    <dbReference type="NCBI Taxonomy" id="101127"/>
    <lineage>
        <taxon>Eukaryota</taxon>
        <taxon>Fungi</taxon>
        <taxon>Fungi incertae sedis</taxon>
        <taxon>Mucoromycota</taxon>
        <taxon>Mucoromycotina</taxon>
        <taxon>Mucoromycetes</taxon>
        <taxon>Mucorales</taxon>
        <taxon>Cunninghamellaceae</taxon>
        <taxon>Hesseltinella</taxon>
    </lineage>
</organism>
<gene>
    <name evidence="2" type="ORF">DM01DRAFT_265311</name>
</gene>
<dbReference type="STRING" id="101127.A0A1X2G2F5"/>
<keyword evidence="1" id="KW-1133">Transmembrane helix</keyword>